<dbReference type="InterPro" id="IPR001765">
    <property type="entry name" value="Carbonic_anhydrase"/>
</dbReference>
<dbReference type="GO" id="GO:0034599">
    <property type="term" value="P:cellular response to oxidative stress"/>
    <property type="evidence" value="ECO:0007669"/>
    <property type="project" value="TreeGrafter"/>
</dbReference>
<proteinExistence type="inferred from homology"/>
<feature type="binding site" evidence="7">
    <location>
        <position position="99"/>
    </location>
    <ligand>
        <name>Zn(2+)</name>
        <dbReference type="ChEBI" id="CHEBI:29105"/>
    </ligand>
</feature>
<dbReference type="EC" id="4.2.1.1" evidence="2 8"/>
<name>A0A2T9YHF0_9FUNG</name>
<evidence type="ECO:0000256" key="4">
    <source>
        <dbReference type="ARBA" id="ARBA00022833"/>
    </source>
</evidence>
<dbReference type="GO" id="GO:0008270">
    <property type="term" value="F:zinc ion binding"/>
    <property type="evidence" value="ECO:0007669"/>
    <property type="project" value="UniProtKB-UniRule"/>
</dbReference>
<evidence type="ECO:0000256" key="3">
    <source>
        <dbReference type="ARBA" id="ARBA00022723"/>
    </source>
</evidence>
<dbReference type="Proteomes" id="UP000245699">
    <property type="component" value="Unassembled WGS sequence"/>
</dbReference>
<keyword evidence="4 7" id="KW-0862">Zinc</keyword>
<comment type="function">
    <text evidence="8">Reversible hydration of carbon dioxide.</text>
</comment>
<dbReference type="PANTHER" id="PTHR11002">
    <property type="entry name" value="CARBONIC ANHYDRASE"/>
    <property type="match status" value="1"/>
</dbReference>
<evidence type="ECO:0000313" key="9">
    <source>
        <dbReference type="EMBL" id="PVU91761.1"/>
    </source>
</evidence>
<evidence type="ECO:0000256" key="1">
    <source>
        <dbReference type="ARBA" id="ARBA00006217"/>
    </source>
</evidence>
<protein>
    <recommendedName>
        <fullName evidence="2 8">Carbonic anhydrase</fullName>
        <ecNumber evidence="2 8">4.2.1.1</ecNumber>
    </recommendedName>
    <alternativeName>
        <fullName evidence="8">Carbonate dehydratase</fullName>
    </alternativeName>
</protein>
<dbReference type="SUPFAM" id="SSF53056">
    <property type="entry name" value="beta-carbonic anhydrase, cab"/>
    <property type="match status" value="1"/>
</dbReference>
<dbReference type="OrthoDB" id="10248475at2759"/>
<gene>
    <name evidence="9" type="ORF">BB559_003985</name>
</gene>
<comment type="catalytic activity">
    <reaction evidence="6 8">
        <text>hydrogencarbonate + H(+) = CO2 + H2O</text>
        <dbReference type="Rhea" id="RHEA:10748"/>
        <dbReference type="ChEBI" id="CHEBI:15377"/>
        <dbReference type="ChEBI" id="CHEBI:15378"/>
        <dbReference type="ChEBI" id="CHEBI:16526"/>
        <dbReference type="ChEBI" id="CHEBI:17544"/>
        <dbReference type="EC" id="4.2.1.1"/>
    </reaction>
</comment>
<evidence type="ECO:0000256" key="2">
    <source>
        <dbReference type="ARBA" id="ARBA00012925"/>
    </source>
</evidence>
<keyword evidence="3 7" id="KW-0479">Metal-binding</keyword>
<dbReference type="InterPro" id="IPR036874">
    <property type="entry name" value="Carbonic_anhydrase_sf"/>
</dbReference>
<reference evidence="9 10" key="1">
    <citation type="journal article" date="2018" name="MBio">
        <title>Comparative Genomics Reveals the Core Gene Toolbox for the Fungus-Insect Symbiosis.</title>
        <authorList>
            <person name="Wang Y."/>
            <person name="Stata M."/>
            <person name="Wang W."/>
            <person name="Stajich J.E."/>
            <person name="White M.M."/>
            <person name="Moncalvo J.M."/>
        </authorList>
    </citation>
    <scope>NUCLEOTIDE SEQUENCE [LARGE SCALE GENOMIC DNA]</scope>
    <source>
        <strain evidence="9 10">AUS-77-4</strain>
    </source>
</reference>
<dbReference type="STRING" id="61424.A0A2T9YHF0"/>
<evidence type="ECO:0000256" key="6">
    <source>
        <dbReference type="ARBA" id="ARBA00048348"/>
    </source>
</evidence>
<accession>A0A2T9YHF0</accession>
<dbReference type="Pfam" id="PF00484">
    <property type="entry name" value="Pro_CA"/>
    <property type="match status" value="1"/>
</dbReference>
<comment type="similarity">
    <text evidence="1 8">Belongs to the beta-class carbonic anhydrase family.</text>
</comment>
<organism evidence="9 10">
    <name type="scientific">Furculomyces boomerangus</name>
    <dbReference type="NCBI Taxonomy" id="61424"/>
    <lineage>
        <taxon>Eukaryota</taxon>
        <taxon>Fungi</taxon>
        <taxon>Fungi incertae sedis</taxon>
        <taxon>Zoopagomycota</taxon>
        <taxon>Kickxellomycotina</taxon>
        <taxon>Harpellomycetes</taxon>
        <taxon>Harpellales</taxon>
        <taxon>Harpellaceae</taxon>
        <taxon>Furculomyces</taxon>
    </lineage>
</organism>
<evidence type="ECO:0000256" key="8">
    <source>
        <dbReference type="RuleBase" id="RU003956"/>
    </source>
</evidence>
<feature type="binding site" evidence="7">
    <location>
        <position position="43"/>
    </location>
    <ligand>
        <name>Zn(2+)</name>
        <dbReference type="ChEBI" id="CHEBI:29105"/>
    </ligand>
</feature>
<keyword evidence="5 8" id="KW-0456">Lyase</keyword>
<comment type="caution">
    <text evidence="9">The sequence shown here is derived from an EMBL/GenBank/DDBJ whole genome shotgun (WGS) entry which is preliminary data.</text>
</comment>
<dbReference type="EMBL" id="MBFT01000399">
    <property type="protein sequence ID" value="PVU91761.1"/>
    <property type="molecule type" value="Genomic_DNA"/>
</dbReference>
<dbReference type="CDD" id="cd00883">
    <property type="entry name" value="beta_CA_cladeA"/>
    <property type="match status" value="1"/>
</dbReference>
<evidence type="ECO:0000256" key="5">
    <source>
        <dbReference type="ARBA" id="ARBA00023239"/>
    </source>
</evidence>
<dbReference type="PANTHER" id="PTHR11002:SF76">
    <property type="entry name" value="CARBONIC ANHYDRASE"/>
    <property type="match status" value="1"/>
</dbReference>
<evidence type="ECO:0000256" key="7">
    <source>
        <dbReference type="PIRSR" id="PIRSR601765-1"/>
    </source>
</evidence>
<dbReference type="GO" id="GO:0071244">
    <property type="term" value="P:cellular response to carbon dioxide"/>
    <property type="evidence" value="ECO:0007669"/>
    <property type="project" value="TreeGrafter"/>
</dbReference>
<feature type="binding site" evidence="7">
    <location>
        <position position="45"/>
    </location>
    <ligand>
        <name>Zn(2+)</name>
        <dbReference type="ChEBI" id="CHEBI:29105"/>
    </ligand>
</feature>
<evidence type="ECO:0000313" key="10">
    <source>
        <dbReference type="Proteomes" id="UP000245699"/>
    </source>
</evidence>
<feature type="binding site" evidence="7">
    <location>
        <position position="102"/>
    </location>
    <ligand>
        <name>Zn(2+)</name>
        <dbReference type="ChEBI" id="CHEBI:29105"/>
    </ligand>
</feature>
<dbReference type="SMART" id="SM00947">
    <property type="entry name" value="Pro_CA"/>
    <property type="match status" value="1"/>
</dbReference>
<keyword evidence="10" id="KW-1185">Reference proteome</keyword>
<dbReference type="Gene3D" id="3.40.1050.10">
    <property type="entry name" value="Carbonic anhydrase"/>
    <property type="match status" value="1"/>
</dbReference>
<dbReference type="AlphaFoldDB" id="A0A2T9YHF0"/>
<comment type="cofactor">
    <cofactor evidence="7">
        <name>Zn(2+)</name>
        <dbReference type="ChEBI" id="CHEBI:29105"/>
    </cofactor>
    <text evidence="7">Binds 1 zinc ion per subunit.</text>
</comment>
<sequence>MESFTKEVLQHNRSWADSMIQNDHFCFSDMCTGQTPKILWIGCSDSRVASDTITKTCPGEIFTHRNIANTVHPDDENILSVIQYSVSVLGVQDIVVSGHTYCGGVDASMDSENISGPISNWLKPIVELYNQNKDEIDALPTSEERNLVLGELSVKQAVDTVNSLDIIKSARKSGKTINVHGWMFHMENGRLRDLKVTKSE</sequence>
<dbReference type="GO" id="GO:0004089">
    <property type="term" value="F:carbonate dehydratase activity"/>
    <property type="evidence" value="ECO:0007669"/>
    <property type="project" value="UniProtKB-UniRule"/>
</dbReference>